<dbReference type="Proteomes" id="UP001596492">
    <property type="component" value="Unassembled WGS sequence"/>
</dbReference>
<dbReference type="PANTHER" id="PTHR31876:SF26">
    <property type="entry name" value="PROTEIN LIKE COV 2"/>
    <property type="match status" value="1"/>
</dbReference>
<keyword evidence="2" id="KW-0472">Membrane</keyword>
<feature type="region of interest" description="Disordered" evidence="1">
    <location>
        <begin position="229"/>
        <end position="268"/>
    </location>
</feature>
<gene>
    <name evidence="3" type="ORF">ACFQS8_03315</name>
</gene>
<evidence type="ECO:0000256" key="2">
    <source>
        <dbReference type="SAM" id="Phobius"/>
    </source>
</evidence>
<name>A0ABW2IHP7_9PROT</name>
<sequence>MAKKSKTKQEEHLFHVKPKHKAGPLAWLRSRFFTGIVVTAPIAITVGLIWGVITFIDDKVKPLIPNQWNPETYTQFALPGLGVIVVVVSVLLIGIVTANLIGRSLVGAGEGLIGRVPLVRNIYTAIKQIFETLAASQTDNFKEVVMLEYPREGAWAVGFITASVRGDMATKMPGMVGVFVPTTPNPTSGFLIYVKREDLVSLDMSVEDGAKLIISAGLVVPEVGKIGPNQPTVSSIAGNEKLKLPETDDVTSVENTPAPTPKTEEKID</sequence>
<evidence type="ECO:0000256" key="1">
    <source>
        <dbReference type="SAM" id="MobiDB-lite"/>
    </source>
</evidence>
<feature type="transmembrane region" description="Helical" evidence="2">
    <location>
        <begin position="76"/>
        <end position="101"/>
    </location>
</feature>
<dbReference type="RefSeq" id="WP_382165685.1">
    <property type="nucleotide sequence ID" value="NZ_JBHTBR010000002.1"/>
</dbReference>
<evidence type="ECO:0000313" key="4">
    <source>
        <dbReference type="Proteomes" id="UP001596492"/>
    </source>
</evidence>
<evidence type="ECO:0000313" key="3">
    <source>
        <dbReference type="EMBL" id="MFC7290635.1"/>
    </source>
</evidence>
<comment type="caution">
    <text evidence="3">The sequence shown here is derived from an EMBL/GenBank/DDBJ whole genome shotgun (WGS) entry which is preliminary data.</text>
</comment>
<dbReference type="Pfam" id="PF04367">
    <property type="entry name" value="DUF502"/>
    <property type="match status" value="1"/>
</dbReference>
<dbReference type="InterPro" id="IPR007462">
    <property type="entry name" value="COV1-like"/>
</dbReference>
<proteinExistence type="predicted"/>
<keyword evidence="4" id="KW-1185">Reference proteome</keyword>
<keyword evidence="2" id="KW-0812">Transmembrane</keyword>
<reference evidence="4" key="1">
    <citation type="journal article" date="2019" name="Int. J. Syst. Evol. Microbiol.">
        <title>The Global Catalogue of Microorganisms (GCM) 10K type strain sequencing project: providing services to taxonomists for standard genome sequencing and annotation.</title>
        <authorList>
            <consortium name="The Broad Institute Genomics Platform"/>
            <consortium name="The Broad Institute Genome Sequencing Center for Infectious Disease"/>
            <person name="Wu L."/>
            <person name="Ma J."/>
        </authorList>
    </citation>
    <scope>NUCLEOTIDE SEQUENCE [LARGE SCALE GENOMIC DNA]</scope>
    <source>
        <strain evidence="4">CCUG 51308</strain>
    </source>
</reference>
<dbReference type="EMBL" id="JBHTBR010000002">
    <property type="protein sequence ID" value="MFC7290635.1"/>
    <property type="molecule type" value="Genomic_DNA"/>
</dbReference>
<organism evidence="3 4">
    <name type="scientific">Hirschia litorea</name>
    <dbReference type="NCBI Taxonomy" id="1199156"/>
    <lineage>
        <taxon>Bacteria</taxon>
        <taxon>Pseudomonadati</taxon>
        <taxon>Pseudomonadota</taxon>
        <taxon>Alphaproteobacteria</taxon>
        <taxon>Hyphomonadales</taxon>
        <taxon>Hyphomonadaceae</taxon>
        <taxon>Hirschia</taxon>
    </lineage>
</organism>
<protein>
    <submittedName>
        <fullName evidence="3">DUF502 domain-containing protein</fullName>
    </submittedName>
</protein>
<dbReference type="PANTHER" id="PTHR31876">
    <property type="entry name" value="COV-LIKE PROTEIN 1"/>
    <property type="match status" value="1"/>
</dbReference>
<keyword evidence="2" id="KW-1133">Transmembrane helix</keyword>
<accession>A0ABW2IHP7</accession>
<feature type="transmembrane region" description="Helical" evidence="2">
    <location>
        <begin position="32"/>
        <end position="56"/>
    </location>
</feature>